<dbReference type="Pfam" id="PF19420">
    <property type="entry name" value="DDAH_eukar"/>
    <property type="match status" value="1"/>
</dbReference>
<reference evidence="1 2" key="1">
    <citation type="submission" date="2018-09" db="EMBL/GenBank/DDBJ databases">
        <authorList>
            <consortium name="Pathogen Informatics"/>
        </authorList>
    </citation>
    <scope>NUCLEOTIDE SEQUENCE [LARGE SCALE GENOMIC DNA]</scope>
    <source>
        <strain evidence="1 2">OH-22767</strain>
    </source>
</reference>
<dbReference type="PANTHER" id="PTHR43224:SF1">
    <property type="entry name" value="AMIDINOTRANSFERASE"/>
    <property type="match status" value="1"/>
</dbReference>
<organism evidence="1 2">
    <name type="scientific">Candidatus Ornithobacterium hominis</name>
    <dbReference type="NCBI Taxonomy" id="2497989"/>
    <lineage>
        <taxon>Bacteria</taxon>
        <taxon>Pseudomonadati</taxon>
        <taxon>Bacteroidota</taxon>
        <taxon>Flavobacteriia</taxon>
        <taxon>Flavobacteriales</taxon>
        <taxon>Weeksellaceae</taxon>
        <taxon>Ornithobacterium</taxon>
    </lineage>
</organism>
<dbReference type="Gene3D" id="3.75.10.10">
    <property type="entry name" value="L-arginine/glycine Amidinotransferase, Chain A"/>
    <property type="match status" value="1"/>
</dbReference>
<name>A0A383TXS3_9FLAO</name>
<proteinExistence type="predicted"/>
<dbReference type="Proteomes" id="UP000262142">
    <property type="component" value="Unassembled WGS sequence"/>
</dbReference>
<evidence type="ECO:0000313" key="2">
    <source>
        <dbReference type="Proteomes" id="UP000262142"/>
    </source>
</evidence>
<accession>A0A383TXS3</accession>
<gene>
    <name evidence="1" type="ORF">SAMEA104719789_00830</name>
</gene>
<dbReference type="PIRSF" id="PIRSF028188">
    <property type="entry name" value="Amdntrnsf_FN0238"/>
    <property type="match status" value="1"/>
</dbReference>
<evidence type="ECO:0000313" key="1">
    <source>
        <dbReference type="EMBL" id="SZD72385.1"/>
    </source>
</evidence>
<dbReference type="RefSeq" id="WP_119059212.1">
    <property type="nucleotide sequence ID" value="NZ_UNSC01000003.1"/>
</dbReference>
<dbReference type="PANTHER" id="PTHR43224">
    <property type="entry name" value="AMIDINOTRANSFERASE"/>
    <property type="match status" value="1"/>
</dbReference>
<sequence length="318" mass="36029">MENLNPTENQNAKSILMVEPVAFGYNAETAKNNYFQEKPAESEFFVNQEKALAEFQAMVSKLKDAGVEVLVVKDTAEPHTPDSIFPNNWFSTHANGNIAIYPMYAENRRAERRPEIFEIIENHGFKINDVIDFTEAEEDEIYLEGTGSMILDRENRLAYAAISPRTDENLLLEFCEEFEFTPVIFKALQNSNGENKAIYHTNVMMCVAHQYVVICLESILDEKERKNVTKFLKNSGKEIITITTQQMNHFAGNMLQVESQNGEKKLVMSQSAFNSLETSQLEALEKYNEIIPVAIPTIEKLGGGSARCMMAEIFLPKA</sequence>
<dbReference type="InterPro" id="IPR014541">
    <property type="entry name" value="Amdntrnsf_FN0238"/>
</dbReference>
<dbReference type="EMBL" id="UNSC01000003">
    <property type="protein sequence ID" value="SZD72385.1"/>
    <property type="molecule type" value="Genomic_DNA"/>
</dbReference>
<dbReference type="NCBIfam" id="NF046062">
    <property type="entry name" value="citrull_CtlX"/>
    <property type="match status" value="1"/>
</dbReference>
<dbReference type="OrthoDB" id="9788268at2"/>
<keyword evidence="2" id="KW-1185">Reference proteome</keyword>
<protein>
    <submittedName>
        <fullName evidence="1">Uncharacterized protein conserved in bacteria containing a pentein-type domain</fullName>
    </submittedName>
</protein>
<dbReference type="AlphaFoldDB" id="A0A383TXS3"/>
<dbReference type="SUPFAM" id="SSF55909">
    <property type="entry name" value="Pentein"/>
    <property type="match status" value="1"/>
</dbReference>